<evidence type="ECO:0000256" key="2">
    <source>
        <dbReference type="ARBA" id="ARBA00012722"/>
    </source>
</evidence>
<dbReference type="Pfam" id="PF03119">
    <property type="entry name" value="DNA_ligase_ZBD"/>
    <property type="match status" value="1"/>
</dbReference>
<feature type="binding site" evidence="14">
    <location>
        <position position="429"/>
    </location>
    <ligand>
        <name>Zn(2+)</name>
        <dbReference type="ChEBI" id="CHEBI:29105"/>
    </ligand>
</feature>
<dbReference type="SMART" id="SM00278">
    <property type="entry name" value="HhH1"/>
    <property type="match status" value="4"/>
</dbReference>
<dbReference type="SUPFAM" id="SSF50249">
    <property type="entry name" value="Nucleic acid-binding proteins"/>
    <property type="match status" value="1"/>
</dbReference>
<feature type="binding site" evidence="14">
    <location>
        <position position="135"/>
    </location>
    <ligand>
        <name>NAD(+)</name>
        <dbReference type="ChEBI" id="CHEBI:57540"/>
    </ligand>
</feature>
<evidence type="ECO:0000256" key="13">
    <source>
        <dbReference type="ARBA" id="ARBA00060881"/>
    </source>
</evidence>
<proteinExistence type="inferred from homology"/>
<dbReference type="HAMAP" id="MF_01588">
    <property type="entry name" value="DNA_ligase_A"/>
    <property type="match status" value="1"/>
</dbReference>
<feature type="binding site" evidence="14">
    <location>
        <begin position="34"/>
        <end position="38"/>
    </location>
    <ligand>
        <name>NAD(+)</name>
        <dbReference type="ChEBI" id="CHEBI:57540"/>
    </ligand>
</feature>
<sequence length="665" mass="74513">MTTENTASKAQKLRSLLEQANYEYYVLNNPSISDYEYDMHMKELQELERQHPELQDPNSPTQRVGNDINQAFEQVEHRYPMLSLSNAYSFEELADFDTKVRKVVPNAKYSCELKFDGTAIGITYVDGNLVRAVTRGDGVKGDDVTANVKTIKSVPLKLRGEGYPQEFEVRGEIILPHASFDRMNSEREEIGEQPFANPRNAAAGTLKLQNSSVVAKRGLDCFLYFLLGEALPSDSHYQNIQQLCSWGFKVSEHMRLCSSMAEVEDFIRYWDKEREKLPYDTDGAVIKVDSLSDQEDLGFTAKSPKWAIAYKFKAEQASTKLLSVDFQVGRTGAITPVANLEPVQLAGTTVKRASLHNADQIELLDLRVGDYVLVEKGGEIIPKVVGVDLDKRAEGLSPFRYITHCPECGTELVREEGEAKHFCPNDAGCPPQIIGRIEHYISRKAMNIEGLGSETVELFYRTGLVSDISDLYTLTVDKIKDLERLGTKSAENIVKSIESSKQVGFERVLYAIGIRYIGEVTAKKLAAHMKSIDAIIAASYDELVQVEEVGAKIAGSIKYHFSEPKNLEQVKRLREFGVQMEQKEVERASDKLKGFTFVISGTFDIPRDDIKRMIEDNGGKMVSSISGNLSYLVVGENMGPSKLEKANKLGVKMINLEELYTLINR</sequence>
<dbReference type="Pfam" id="PF12826">
    <property type="entry name" value="HHH_2"/>
    <property type="match status" value="1"/>
</dbReference>
<name>A0A4R2E8K6_9BACT</name>
<keyword evidence="11 14" id="KW-0234">DNA repair</keyword>
<evidence type="ECO:0000256" key="1">
    <source>
        <dbReference type="ARBA" id="ARBA00004067"/>
    </source>
</evidence>
<dbReference type="PANTHER" id="PTHR23389">
    <property type="entry name" value="CHROMOSOME TRANSMISSION FIDELITY FACTOR 18"/>
    <property type="match status" value="1"/>
</dbReference>
<dbReference type="InterPro" id="IPR012340">
    <property type="entry name" value="NA-bd_OB-fold"/>
</dbReference>
<keyword evidence="4 14" id="KW-0436">Ligase</keyword>
<feature type="binding site" evidence="14">
    <location>
        <position position="287"/>
    </location>
    <ligand>
        <name>NAD(+)</name>
        <dbReference type="ChEBI" id="CHEBI:57540"/>
    </ligand>
</feature>
<dbReference type="Gene3D" id="3.40.50.10190">
    <property type="entry name" value="BRCT domain"/>
    <property type="match status" value="1"/>
</dbReference>
<dbReference type="NCBIfam" id="TIGR00575">
    <property type="entry name" value="dnlj"/>
    <property type="match status" value="1"/>
</dbReference>
<feature type="binding site" evidence="14">
    <location>
        <position position="408"/>
    </location>
    <ligand>
        <name>Zn(2+)</name>
        <dbReference type="ChEBI" id="CHEBI:29105"/>
    </ligand>
</feature>
<organism evidence="16 17">
    <name type="scientific">Acetobacteroides hydrogenigenes</name>
    <dbReference type="NCBI Taxonomy" id="979970"/>
    <lineage>
        <taxon>Bacteria</taxon>
        <taxon>Pseudomonadati</taxon>
        <taxon>Bacteroidota</taxon>
        <taxon>Bacteroidia</taxon>
        <taxon>Bacteroidales</taxon>
        <taxon>Rikenellaceae</taxon>
        <taxon>Acetobacteroides</taxon>
    </lineage>
</organism>
<accession>A0A4R2E8K6</accession>
<keyword evidence="6 14" id="KW-0479">Metal-binding</keyword>
<dbReference type="Gene3D" id="6.20.10.30">
    <property type="match status" value="1"/>
</dbReference>
<dbReference type="GO" id="GO:0003911">
    <property type="term" value="F:DNA ligase (NAD+) activity"/>
    <property type="evidence" value="ECO:0007669"/>
    <property type="project" value="UniProtKB-UniRule"/>
</dbReference>
<protein>
    <recommendedName>
        <fullName evidence="3 14">DNA ligase</fullName>
        <ecNumber evidence="2 14">6.5.1.2</ecNumber>
    </recommendedName>
    <alternativeName>
        <fullName evidence="14">Polydeoxyribonucleotide synthase [NAD(+)]</fullName>
    </alternativeName>
</protein>
<comment type="catalytic activity">
    <reaction evidence="12 14">
        <text>NAD(+) + (deoxyribonucleotide)n-3'-hydroxyl + 5'-phospho-(deoxyribonucleotide)m = (deoxyribonucleotide)n+m + AMP + beta-nicotinamide D-nucleotide.</text>
        <dbReference type="EC" id="6.5.1.2"/>
    </reaction>
</comment>
<dbReference type="AlphaFoldDB" id="A0A4R2E8K6"/>
<evidence type="ECO:0000259" key="15">
    <source>
        <dbReference type="PROSITE" id="PS50172"/>
    </source>
</evidence>
<evidence type="ECO:0000256" key="9">
    <source>
        <dbReference type="ARBA" id="ARBA00022842"/>
    </source>
</evidence>
<dbReference type="SUPFAM" id="SSF56091">
    <property type="entry name" value="DNA ligase/mRNA capping enzyme, catalytic domain"/>
    <property type="match status" value="1"/>
</dbReference>
<evidence type="ECO:0000256" key="14">
    <source>
        <dbReference type="HAMAP-Rule" id="MF_01588"/>
    </source>
</evidence>
<dbReference type="InterPro" id="IPR013839">
    <property type="entry name" value="DNAligase_adenylation"/>
</dbReference>
<gene>
    <name evidence="14" type="primary">ligA</name>
    <name evidence="16" type="ORF">CLV25_11749</name>
</gene>
<dbReference type="Pfam" id="PF01653">
    <property type="entry name" value="DNA_ligase_aden"/>
    <property type="match status" value="1"/>
</dbReference>
<feature type="binding site" evidence="14">
    <location>
        <position position="112"/>
    </location>
    <ligand>
        <name>NAD(+)</name>
        <dbReference type="ChEBI" id="CHEBI:57540"/>
    </ligand>
</feature>
<keyword evidence="7 14" id="KW-0227">DNA damage</keyword>
<dbReference type="InterPro" id="IPR013840">
    <property type="entry name" value="DNAligase_N"/>
</dbReference>
<dbReference type="GO" id="GO:0046872">
    <property type="term" value="F:metal ion binding"/>
    <property type="evidence" value="ECO:0007669"/>
    <property type="project" value="UniProtKB-KW"/>
</dbReference>
<feature type="binding site" evidence="14">
    <location>
        <position position="423"/>
    </location>
    <ligand>
        <name>Zn(2+)</name>
        <dbReference type="ChEBI" id="CHEBI:29105"/>
    </ligand>
</feature>
<dbReference type="FunFam" id="1.10.287.610:FF:000002">
    <property type="entry name" value="DNA ligase"/>
    <property type="match status" value="1"/>
</dbReference>
<dbReference type="InterPro" id="IPR001357">
    <property type="entry name" value="BRCT_dom"/>
</dbReference>
<comment type="caution">
    <text evidence="16">The sequence shown here is derived from an EMBL/GenBank/DDBJ whole genome shotgun (WGS) entry which is preliminary data.</text>
</comment>
<dbReference type="Gene3D" id="1.10.150.20">
    <property type="entry name" value="5' to 3' exonuclease, C-terminal subdomain"/>
    <property type="match status" value="2"/>
</dbReference>
<evidence type="ECO:0000256" key="7">
    <source>
        <dbReference type="ARBA" id="ARBA00022763"/>
    </source>
</evidence>
<keyword evidence="9 14" id="KW-0460">Magnesium</keyword>
<dbReference type="GO" id="GO:0006281">
    <property type="term" value="P:DNA repair"/>
    <property type="evidence" value="ECO:0007669"/>
    <property type="project" value="UniProtKB-KW"/>
</dbReference>
<evidence type="ECO:0000256" key="5">
    <source>
        <dbReference type="ARBA" id="ARBA00022705"/>
    </source>
</evidence>
<feature type="binding site" evidence="14">
    <location>
        <position position="172"/>
    </location>
    <ligand>
        <name>NAD(+)</name>
        <dbReference type="ChEBI" id="CHEBI:57540"/>
    </ligand>
</feature>
<comment type="function">
    <text evidence="1 14">DNA ligase that catalyzes the formation of phosphodiester linkages between 5'-phosphoryl and 3'-hydroxyl groups in double-stranded DNA using NAD as a coenzyme and as the energy source for the reaction. It is essential for DNA replication and repair of damaged DNA.</text>
</comment>
<dbReference type="InterPro" id="IPR033136">
    <property type="entry name" value="DNA_ligase_CS"/>
</dbReference>
<dbReference type="Pfam" id="PF03120">
    <property type="entry name" value="OB_DNA_ligase"/>
    <property type="match status" value="1"/>
</dbReference>
<dbReference type="SUPFAM" id="SSF47781">
    <property type="entry name" value="RuvA domain 2-like"/>
    <property type="match status" value="1"/>
</dbReference>
<dbReference type="NCBIfam" id="NF005932">
    <property type="entry name" value="PRK07956.1"/>
    <property type="match status" value="1"/>
</dbReference>
<dbReference type="GO" id="GO:0006260">
    <property type="term" value="P:DNA replication"/>
    <property type="evidence" value="ECO:0007669"/>
    <property type="project" value="UniProtKB-KW"/>
</dbReference>
<evidence type="ECO:0000256" key="3">
    <source>
        <dbReference type="ARBA" id="ARBA00013308"/>
    </source>
</evidence>
<dbReference type="SMART" id="SM00292">
    <property type="entry name" value="BRCT"/>
    <property type="match status" value="1"/>
</dbReference>
<evidence type="ECO:0000313" key="16">
    <source>
        <dbReference type="EMBL" id="TCN62912.1"/>
    </source>
</evidence>
<keyword evidence="14" id="KW-0464">Manganese</keyword>
<dbReference type="InterPro" id="IPR036420">
    <property type="entry name" value="BRCT_dom_sf"/>
</dbReference>
<evidence type="ECO:0000256" key="8">
    <source>
        <dbReference type="ARBA" id="ARBA00022833"/>
    </source>
</evidence>
<dbReference type="SMART" id="SM00532">
    <property type="entry name" value="LIGANc"/>
    <property type="match status" value="1"/>
</dbReference>
<dbReference type="Gene3D" id="2.40.50.140">
    <property type="entry name" value="Nucleic acid-binding proteins"/>
    <property type="match status" value="1"/>
</dbReference>
<dbReference type="EMBL" id="SLWB01000017">
    <property type="protein sequence ID" value="TCN62912.1"/>
    <property type="molecule type" value="Genomic_DNA"/>
</dbReference>
<dbReference type="GO" id="GO:0005829">
    <property type="term" value="C:cytosol"/>
    <property type="evidence" value="ECO:0007669"/>
    <property type="project" value="TreeGrafter"/>
</dbReference>
<dbReference type="FunFam" id="2.40.50.140:FF:000012">
    <property type="entry name" value="DNA ligase"/>
    <property type="match status" value="1"/>
</dbReference>
<dbReference type="RefSeq" id="WP_131840316.1">
    <property type="nucleotide sequence ID" value="NZ_SLWB01000017.1"/>
</dbReference>
<feature type="binding site" evidence="14">
    <location>
        <position position="311"/>
    </location>
    <ligand>
        <name>NAD(+)</name>
        <dbReference type="ChEBI" id="CHEBI:57540"/>
    </ligand>
</feature>
<reference evidence="16 17" key="1">
    <citation type="submission" date="2019-03" db="EMBL/GenBank/DDBJ databases">
        <title>Genomic Encyclopedia of Archaeal and Bacterial Type Strains, Phase II (KMG-II): from individual species to whole genera.</title>
        <authorList>
            <person name="Goeker M."/>
        </authorList>
    </citation>
    <scope>NUCLEOTIDE SEQUENCE [LARGE SCALE GENOMIC DNA]</scope>
    <source>
        <strain evidence="16 17">RL-C</strain>
    </source>
</reference>
<dbReference type="InterPro" id="IPR001679">
    <property type="entry name" value="DNA_ligase"/>
</dbReference>
<evidence type="ECO:0000256" key="10">
    <source>
        <dbReference type="ARBA" id="ARBA00023027"/>
    </source>
</evidence>
<dbReference type="InterPro" id="IPR010994">
    <property type="entry name" value="RuvA_2-like"/>
</dbReference>
<dbReference type="Pfam" id="PF14520">
    <property type="entry name" value="HHH_5"/>
    <property type="match status" value="1"/>
</dbReference>
<dbReference type="FunFam" id="1.10.150.20:FF:000007">
    <property type="entry name" value="DNA ligase"/>
    <property type="match status" value="1"/>
</dbReference>
<dbReference type="InterPro" id="IPR041663">
    <property type="entry name" value="DisA/LigA_HHH"/>
</dbReference>
<dbReference type="PANTHER" id="PTHR23389:SF9">
    <property type="entry name" value="DNA LIGASE"/>
    <property type="match status" value="1"/>
</dbReference>
<feature type="binding site" evidence="14">
    <location>
        <position position="405"/>
    </location>
    <ligand>
        <name>Zn(2+)</name>
        <dbReference type="ChEBI" id="CHEBI:29105"/>
    </ligand>
</feature>
<comment type="similarity">
    <text evidence="13 14">Belongs to the NAD-dependent DNA ligase family. LigA subfamily.</text>
</comment>
<comment type="cofactor">
    <cofactor evidence="14">
        <name>Mg(2+)</name>
        <dbReference type="ChEBI" id="CHEBI:18420"/>
    </cofactor>
    <cofactor evidence="14">
        <name>Mn(2+)</name>
        <dbReference type="ChEBI" id="CHEBI:29035"/>
    </cofactor>
</comment>
<evidence type="ECO:0000256" key="12">
    <source>
        <dbReference type="ARBA" id="ARBA00034005"/>
    </source>
</evidence>
<dbReference type="Proteomes" id="UP000294830">
    <property type="component" value="Unassembled WGS sequence"/>
</dbReference>
<evidence type="ECO:0000256" key="6">
    <source>
        <dbReference type="ARBA" id="ARBA00022723"/>
    </source>
</evidence>
<dbReference type="CDD" id="cd00114">
    <property type="entry name" value="LIGANc"/>
    <property type="match status" value="1"/>
</dbReference>
<dbReference type="OrthoDB" id="9759736at2"/>
<keyword evidence="10 14" id="KW-0520">NAD</keyword>
<dbReference type="FunFam" id="1.10.150.20:FF:000006">
    <property type="entry name" value="DNA ligase"/>
    <property type="match status" value="1"/>
</dbReference>
<feature type="domain" description="BRCT" evidence="15">
    <location>
        <begin position="587"/>
        <end position="665"/>
    </location>
</feature>
<dbReference type="Gene3D" id="3.30.470.30">
    <property type="entry name" value="DNA ligase/mRNA capping enzyme"/>
    <property type="match status" value="1"/>
</dbReference>
<dbReference type="SUPFAM" id="SSF52113">
    <property type="entry name" value="BRCT domain"/>
    <property type="match status" value="1"/>
</dbReference>
<dbReference type="InterPro" id="IPR004150">
    <property type="entry name" value="NAD_DNA_ligase_OB"/>
</dbReference>
<keyword evidence="8 14" id="KW-0862">Zinc</keyword>
<dbReference type="Pfam" id="PF00533">
    <property type="entry name" value="BRCT"/>
    <property type="match status" value="1"/>
</dbReference>
<dbReference type="GO" id="GO:0003677">
    <property type="term" value="F:DNA binding"/>
    <property type="evidence" value="ECO:0007669"/>
    <property type="project" value="InterPro"/>
</dbReference>
<evidence type="ECO:0000313" key="17">
    <source>
        <dbReference type="Proteomes" id="UP000294830"/>
    </source>
</evidence>
<dbReference type="PROSITE" id="PS50172">
    <property type="entry name" value="BRCT"/>
    <property type="match status" value="1"/>
</dbReference>
<dbReference type="EC" id="6.5.1.2" evidence="2 14"/>
<evidence type="ECO:0000256" key="4">
    <source>
        <dbReference type="ARBA" id="ARBA00022598"/>
    </source>
</evidence>
<dbReference type="Gene3D" id="1.10.287.610">
    <property type="entry name" value="Helix hairpin bin"/>
    <property type="match status" value="1"/>
</dbReference>
<dbReference type="FunFam" id="3.30.470.30:FF:000001">
    <property type="entry name" value="DNA ligase"/>
    <property type="match status" value="1"/>
</dbReference>
<feature type="binding site" evidence="14">
    <location>
        <begin position="83"/>
        <end position="84"/>
    </location>
    <ligand>
        <name>NAD(+)</name>
        <dbReference type="ChEBI" id="CHEBI:57540"/>
    </ligand>
</feature>
<dbReference type="PIRSF" id="PIRSF001604">
    <property type="entry name" value="LigA"/>
    <property type="match status" value="1"/>
</dbReference>
<evidence type="ECO:0000256" key="11">
    <source>
        <dbReference type="ARBA" id="ARBA00023204"/>
    </source>
</evidence>
<dbReference type="InterPro" id="IPR003583">
    <property type="entry name" value="Hlx-hairpin-Hlx_DNA-bd_motif"/>
</dbReference>
<keyword evidence="5 14" id="KW-0235">DNA replication</keyword>
<feature type="active site" description="N6-AMP-lysine intermediate" evidence="14">
    <location>
        <position position="114"/>
    </location>
</feature>
<dbReference type="PROSITE" id="PS01056">
    <property type="entry name" value="DNA_LIGASE_N2"/>
    <property type="match status" value="1"/>
</dbReference>
<keyword evidence="17" id="KW-1185">Reference proteome</keyword>
<dbReference type="InterPro" id="IPR004149">
    <property type="entry name" value="Znf_DNAligase_C4"/>
</dbReference>